<sequence length="278" mass="30831">MSDTIPFPSNVPGRGRLACVGLGMTLGSHLTPLARSHIAQADVVFAALSDAIAEEWLKSMHPDVRSLQPYYAEGKPRMRTYREWVALMMAELRAGKRVCGVFYGHPGIFAWSPHKVIEQARAEGYEAHMEPGISAEDCLYADLGFDPGRYGCQHFEASQLLYCERRIDPAGYLVLWQVGVVGNRSVGRLDTGPAYRALLVERLGQDYPPDHEVIIYRGATLPIERPRIRRIILRELAEVSLTAEETVVLPPAVTLQPNRAMLERLQVLDAKGQGVAAV</sequence>
<organism evidence="2 3">
    <name type="scientific">Rhodanobacter lycopersici</name>
    <dbReference type="NCBI Taxonomy" id="3162487"/>
    <lineage>
        <taxon>Bacteria</taxon>
        <taxon>Pseudomonadati</taxon>
        <taxon>Pseudomonadota</taxon>
        <taxon>Gammaproteobacteria</taxon>
        <taxon>Lysobacterales</taxon>
        <taxon>Rhodanobacteraceae</taxon>
        <taxon>Rhodanobacter</taxon>
    </lineage>
</organism>
<dbReference type="SUPFAM" id="SSF53790">
    <property type="entry name" value="Tetrapyrrole methylase"/>
    <property type="match status" value="1"/>
</dbReference>
<dbReference type="EMBL" id="JBFOHK010000001">
    <property type="protein sequence ID" value="MEW9571059.1"/>
    <property type="molecule type" value="Genomic_DNA"/>
</dbReference>
<accession>A0ABV3QBL4</accession>
<dbReference type="InterPro" id="IPR035996">
    <property type="entry name" value="4pyrrol_Methylase_sf"/>
</dbReference>
<keyword evidence="2" id="KW-0489">Methyltransferase</keyword>
<protein>
    <submittedName>
        <fullName evidence="2">SAM-dependent methyltransferase</fullName>
    </submittedName>
</protein>
<dbReference type="InterPro" id="IPR014777">
    <property type="entry name" value="4pyrrole_Mease_sub1"/>
</dbReference>
<dbReference type="CDD" id="cd19916">
    <property type="entry name" value="OphMA_like"/>
    <property type="match status" value="1"/>
</dbReference>
<dbReference type="InterPro" id="IPR000878">
    <property type="entry name" value="4pyrrol_Mease"/>
</dbReference>
<proteinExistence type="predicted"/>
<comment type="caution">
    <text evidence="2">The sequence shown here is derived from an EMBL/GenBank/DDBJ whole genome shotgun (WGS) entry which is preliminary data.</text>
</comment>
<evidence type="ECO:0000259" key="1">
    <source>
        <dbReference type="Pfam" id="PF00590"/>
    </source>
</evidence>
<dbReference type="GO" id="GO:0008168">
    <property type="term" value="F:methyltransferase activity"/>
    <property type="evidence" value="ECO:0007669"/>
    <property type="project" value="UniProtKB-KW"/>
</dbReference>
<name>A0ABV3QBL4_9GAMM</name>
<dbReference type="Pfam" id="PF00590">
    <property type="entry name" value="TP_methylase"/>
    <property type="match status" value="1"/>
</dbReference>
<dbReference type="GO" id="GO:0032259">
    <property type="term" value="P:methylation"/>
    <property type="evidence" value="ECO:0007669"/>
    <property type="project" value="UniProtKB-KW"/>
</dbReference>
<reference evidence="2 3" key="1">
    <citation type="submission" date="2024-06" db="EMBL/GenBank/DDBJ databases">
        <authorList>
            <person name="Woo H."/>
        </authorList>
    </citation>
    <scope>NUCLEOTIDE SEQUENCE [LARGE SCALE GENOMIC DNA]</scope>
    <source>
        <strain evidence="2 3">Si-c</strain>
    </source>
</reference>
<evidence type="ECO:0000313" key="3">
    <source>
        <dbReference type="Proteomes" id="UP001556220"/>
    </source>
</evidence>
<keyword evidence="3" id="KW-1185">Reference proteome</keyword>
<gene>
    <name evidence="2" type="ORF">ABQJ54_04800</name>
</gene>
<dbReference type="Proteomes" id="UP001556220">
    <property type="component" value="Unassembled WGS sequence"/>
</dbReference>
<evidence type="ECO:0000313" key="2">
    <source>
        <dbReference type="EMBL" id="MEW9571059.1"/>
    </source>
</evidence>
<dbReference type="Gene3D" id="3.40.1010.10">
    <property type="entry name" value="Cobalt-precorrin-4 Transmethylase, Domain 1"/>
    <property type="match status" value="1"/>
</dbReference>
<keyword evidence="2" id="KW-0808">Transferase</keyword>
<feature type="domain" description="Tetrapyrrole methylase" evidence="1">
    <location>
        <begin position="17"/>
        <end position="225"/>
    </location>
</feature>
<dbReference type="RefSeq" id="WP_367853122.1">
    <property type="nucleotide sequence ID" value="NZ_JBFOHK010000001.1"/>
</dbReference>